<reference evidence="2" key="1">
    <citation type="journal article" date="2022" name="bioRxiv">
        <title>Sequencing and chromosome-scale assembly of the giantPleurodeles waltlgenome.</title>
        <authorList>
            <person name="Brown T."/>
            <person name="Elewa A."/>
            <person name="Iarovenko S."/>
            <person name="Subramanian E."/>
            <person name="Araus A.J."/>
            <person name="Petzold A."/>
            <person name="Susuki M."/>
            <person name="Suzuki K.-i.T."/>
            <person name="Hayashi T."/>
            <person name="Toyoda A."/>
            <person name="Oliveira C."/>
            <person name="Osipova E."/>
            <person name="Leigh N.D."/>
            <person name="Simon A."/>
            <person name="Yun M.H."/>
        </authorList>
    </citation>
    <scope>NUCLEOTIDE SEQUENCE</scope>
    <source>
        <strain evidence="2">20211129_DDA</strain>
        <tissue evidence="2">Liver</tissue>
    </source>
</reference>
<organism evidence="2 3">
    <name type="scientific">Pleurodeles waltl</name>
    <name type="common">Iberian ribbed newt</name>
    <dbReference type="NCBI Taxonomy" id="8319"/>
    <lineage>
        <taxon>Eukaryota</taxon>
        <taxon>Metazoa</taxon>
        <taxon>Chordata</taxon>
        <taxon>Craniata</taxon>
        <taxon>Vertebrata</taxon>
        <taxon>Euteleostomi</taxon>
        <taxon>Amphibia</taxon>
        <taxon>Batrachia</taxon>
        <taxon>Caudata</taxon>
        <taxon>Salamandroidea</taxon>
        <taxon>Salamandridae</taxon>
        <taxon>Pleurodelinae</taxon>
        <taxon>Pleurodeles</taxon>
    </lineage>
</organism>
<feature type="region of interest" description="Disordered" evidence="1">
    <location>
        <begin position="46"/>
        <end position="110"/>
    </location>
</feature>
<feature type="region of interest" description="Disordered" evidence="1">
    <location>
        <begin position="1"/>
        <end position="34"/>
    </location>
</feature>
<feature type="compositionally biased region" description="Polar residues" evidence="1">
    <location>
        <begin position="92"/>
        <end position="102"/>
    </location>
</feature>
<name>A0AAV7MLU0_PLEWA</name>
<comment type="caution">
    <text evidence="2">The sequence shown here is derived from an EMBL/GenBank/DDBJ whole genome shotgun (WGS) entry which is preliminary data.</text>
</comment>
<dbReference type="EMBL" id="JANPWB010000013">
    <property type="protein sequence ID" value="KAJ1104502.1"/>
    <property type="molecule type" value="Genomic_DNA"/>
</dbReference>
<dbReference type="AlphaFoldDB" id="A0AAV7MLU0"/>
<dbReference type="Proteomes" id="UP001066276">
    <property type="component" value="Chromosome 9"/>
</dbReference>
<gene>
    <name evidence="2" type="ORF">NDU88_001913</name>
</gene>
<sequence length="110" mass="12242">MVEGLQRRRQRASSVDATCRYPGGTSTDTSGPRGYFRCWLVRPRSSFHNAEDRETPDTVGLITAQEYEEGGVPPQEKRKTDEPTATWEDENSALTLQPNSGPGDQEAAER</sequence>
<protein>
    <submittedName>
        <fullName evidence="2">Uncharacterized protein</fullName>
    </submittedName>
</protein>
<evidence type="ECO:0000313" key="3">
    <source>
        <dbReference type="Proteomes" id="UP001066276"/>
    </source>
</evidence>
<keyword evidence="3" id="KW-1185">Reference proteome</keyword>
<accession>A0AAV7MLU0</accession>
<evidence type="ECO:0000256" key="1">
    <source>
        <dbReference type="SAM" id="MobiDB-lite"/>
    </source>
</evidence>
<evidence type="ECO:0000313" key="2">
    <source>
        <dbReference type="EMBL" id="KAJ1104502.1"/>
    </source>
</evidence>
<proteinExistence type="predicted"/>